<feature type="compositionally biased region" description="Basic and acidic residues" evidence="1">
    <location>
        <begin position="152"/>
        <end position="170"/>
    </location>
</feature>
<protein>
    <submittedName>
        <fullName evidence="3">Uncharacterized protein</fullName>
    </submittedName>
</protein>
<dbReference type="AlphaFoldDB" id="A0A9P6PR09"/>
<feature type="compositionally biased region" description="Low complexity" evidence="1">
    <location>
        <begin position="24"/>
        <end position="39"/>
    </location>
</feature>
<sequence>MRIRMTTRSNSPHDQATSGGLFHSTTDPTTTTTPSVTATQESLDRAMAHDSSAVEASGDKARWSSIFRATKRWLPPHHSNNQEEHEEGTEEYEDEEGEEEDYEEGVEEEDYEEGEEEEDYEEGEEEEVYEEVGEDDEEDQEEHDEGDEEGEEGHQDDVEERHTEGFHDHVPPLGHPTTPHSLDSYRKSLTEKAVYLDSSITGECLCSHNYASVQNAIHVPLPPSAPFGVQDILLAIREAKIEIKDHTLLHSPHFMPVPGTHLLEIGLESHRDCVCLAVEGLKIPPKASSTSLSVVPAHQQGEDDDEFNGTDRPEAHRIQVLLPRTTRWRKLMRLKITGIRAFLRHLDETAALTTTATTTTTRTMEVAAAPGAEDAEARATATVAEVEFDSKGRLVGQLLVNALHHKLGGGRKIVSLWLLGVETQALPGFRRRFVHCDEADAGVQVYLWDGWMLTSLIPSFLRRRRQWRLLPALTRSTRLARRRADLLQVEWVACEEKICPADRRARWALFFWLMAITCTILFLIL</sequence>
<feature type="region of interest" description="Disordered" evidence="1">
    <location>
        <begin position="1"/>
        <end position="183"/>
    </location>
</feature>
<feature type="transmembrane region" description="Helical" evidence="2">
    <location>
        <begin position="507"/>
        <end position="524"/>
    </location>
</feature>
<gene>
    <name evidence="3" type="ORF">DFQ27_008634</name>
</gene>
<evidence type="ECO:0000313" key="4">
    <source>
        <dbReference type="Proteomes" id="UP000807716"/>
    </source>
</evidence>
<dbReference type="EMBL" id="JAAAJB010000732">
    <property type="protein sequence ID" value="KAG0251635.1"/>
    <property type="molecule type" value="Genomic_DNA"/>
</dbReference>
<keyword evidence="2" id="KW-1133">Transmembrane helix</keyword>
<evidence type="ECO:0000256" key="2">
    <source>
        <dbReference type="SAM" id="Phobius"/>
    </source>
</evidence>
<feature type="compositionally biased region" description="Polar residues" evidence="1">
    <location>
        <begin position="1"/>
        <end position="18"/>
    </location>
</feature>
<keyword evidence="2" id="KW-0812">Transmembrane</keyword>
<dbReference type="Proteomes" id="UP000807716">
    <property type="component" value="Unassembled WGS sequence"/>
</dbReference>
<name>A0A9P6PR09_9FUNG</name>
<keyword evidence="2" id="KW-0472">Membrane</keyword>
<evidence type="ECO:0000313" key="3">
    <source>
        <dbReference type="EMBL" id="KAG0251635.1"/>
    </source>
</evidence>
<dbReference type="OrthoDB" id="10600866at2759"/>
<reference evidence="3" key="1">
    <citation type="journal article" date="2020" name="Fungal Divers.">
        <title>Resolving the Mortierellaceae phylogeny through synthesis of multi-gene phylogenetics and phylogenomics.</title>
        <authorList>
            <person name="Vandepol N."/>
            <person name="Liber J."/>
            <person name="Desiro A."/>
            <person name="Na H."/>
            <person name="Kennedy M."/>
            <person name="Barry K."/>
            <person name="Grigoriev I.V."/>
            <person name="Miller A.N."/>
            <person name="O'Donnell K."/>
            <person name="Stajich J.E."/>
            <person name="Bonito G."/>
        </authorList>
    </citation>
    <scope>NUCLEOTIDE SEQUENCE</scope>
    <source>
        <strain evidence="3">BC1065</strain>
    </source>
</reference>
<comment type="caution">
    <text evidence="3">The sequence shown here is derived from an EMBL/GenBank/DDBJ whole genome shotgun (WGS) entry which is preliminary data.</text>
</comment>
<feature type="compositionally biased region" description="Acidic residues" evidence="1">
    <location>
        <begin position="84"/>
        <end position="151"/>
    </location>
</feature>
<keyword evidence="4" id="KW-1185">Reference proteome</keyword>
<organism evidence="3 4">
    <name type="scientific">Actinomortierella ambigua</name>
    <dbReference type="NCBI Taxonomy" id="1343610"/>
    <lineage>
        <taxon>Eukaryota</taxon>
        <taxon>Fungi</taxon>
        <taxon>Fungi incertae sedis</taxon>
        <taxon>Mucoromycota</taxon>
        <taxon>Mortierellomycotina</taxon>
        <taxon>Mortierellomycetes</taxon>
        <taxon>Mortierellales</taxon>
        <taxon>Mortierellaceae</taxon>
        <taxon>Actinomortierella</taxon>
    </lineage>
</organism>
<evidence type="ECO:0000256" key="1">
    <source>
        <dbReference type="SAM" id="MobiDB-lite"/>
    </source>
</evidence>
<accession>A0A9P6PR09</accession>
<proteinExistence type="predicted"/>